<organism evidence="2 3">
    <name type="scientific">Stenomitos frigidus AS-A4</name>
    <dbReference type="NCBI Taxonomy" id="2933935"/>
    <lineage>
        <taxon>Bacteria</taxon>
        <taxon>Bacillati</taxon>
        <taxon>Cyanobacteriota</taxon>
        <taxon>Cyanophyceae</taxon>
        <taxon>Leptolyngbyales</taxon>
        <taxon>Leptolyngbyaceae</taxon>
        <taxon>Stenomitos</taxon>
    </lineage>
</organism>
<dbReference type="Proteomes" id="UP001476950">
    <property type="component" value="Unassembled WGS sequence"/>
</dbReference>
<keyword evidence="3" id="KW-1185">Reference proteome</keyword>
<name>A0ABV0KSC1_9CYAN</name>
<proteinExistence type="predicted"/>
<feature type="region of interest" description="Disordered" evidence="1">
    <location>
        <begin position="1"/>
        <end position="39"/>
    </location>
</feature>
<accession>A0ABV0KSC1</accession>
<evidence type="ECO:0000313" key="3">
    <source>
        <dbReference type="Proteomes" id="UP001476950"/>
    </source>
</evidence>
<gene>
    <name evidence="2" type="ORF">NDI38_27545</name>
</gene>
<protein>
    <submittedName>
        <fullName evidence="2">Uncharacterized protein</fullName>
    </submittedName>
</protein>
<comment type="caution">
    <text evidence="2">The sequence shown here is derived from an EMBL/GenBank/DDBJ whole genome shotgun (WGS) entry which is preliminary data.</text>
</comment>
<dbReference type="EMBL" id="JAMPLM010000054">
    <property type="protein sequence ID" value="MEP1062135.1"/>
    <property type="molecule type" value="Genomic_DNA"/>
</dbReference>
<feature type="compositionally biased region" description="Basic and acidic residues" evidence="1">
    <location>
        <begin position="13"/>
        <end position="24"/>
    </location>
</feature>
<evidence type="ECO:0000313" key="2">
    <source>
        <dbReference type="EMBL" id="MEP1062135.1"/>
    </source>
</evidence>
<evidence type="ECO:0000256" key="1">
    <source>
        <dbReference type="SAM" id="MobiDB-lite"/>
    </source>
</evidence>
<reference evidence="2 3" key="1">
    <citation type="submission" date="2022-04" db="EMBL/GenBank/DDBJ databases">
        <title>Positive selection, recombination, and allopatry shape intraspecific diversity of widespread and dominant cyanobacteria.</title>
        <authorList>
            <person name="Wei J."/>
            <person name="Shu W."/>
            <person name="Hu C."/>
        </authorList>
    </citation>
    <scope>NUCLEOTIDE SEQUENCE [LARGE SCALE GENOMIC DNA]</scope>
    <source>
        <strain evidence="2 3">AS-A4</strain>
    </source>
</reference>
<dbReference type="RefSeq" id="WP_190452661.1">
    <property type="nucleotide sequence ID" value="NZ_JAMPLM010000054.1"/>
</dbReference>
<sequence length="107" mass="12067">MQLKGNGYNVSEDFQRDSRLERQFPHGGQLPDSPNAVSGHEYERCMLPCPNPQCPYYGWLRTGEFTIGTPGWDCEAFMSTLLSRDVTPLETPVLTLPTRPHTLKALV</sequence>